<keyword evidence="5" id="KW-1185">Reference proteome</keyword>
<dbReference type="Gene3D" id="1.10.357.10">
    <property type="entry name" value="Tetracycline Repressor, domain 2"/>
    <property type="match status" value="1"/>
</dbReference>
<dbReference type="SUPFAM" id="SSF46689">
    <property type="entry name" value="Homeodomain-like"/>
    <property type="match status" value="1"/>
</dbReference>
<protein>
    <submittedName>
        <fullName evidence="4">TetR/AcrR family transcriptional regulator</fullName>
    </submittedName>
</protein>
<dbReference type="InterPro" id="IPR009057">
    <property type="entry name" value="Homeodomain-like_sf"/>
</dbReference>
<keyword evidence="1 2" id="KW-0238">DNA-binding</keyword>
<evidence type="ECO:0000256" key="2">
    <source>
        <dbReference type="PROSITE-ProRule" id="PRU00335"/>
    </source>
</evidence>
<reference evidence="4 5" key="1">
    <citation type="submission" date="2021-01" db="EMBL/GenBank/DDBJ databases">
        <title>C459-1 draft genome sequence.</title>
        <authorList>
            <person name="Zhang X.-F."/>
        </authorList>
    </citation>
    <scope>NUCLEOTIDE SEQUENCE [LARGE SCALE GENOMIC DNA]</scope>
    <source>
        <strain evidence="5">C459-1</strain>
    </source>
</reference>
<feature type="domain" description="HTH tetR-type" evidence="3">
    <location>
        <begin position="17"/>
        <end position="77"/>
    </location>
</feature>
<dbReference type="InterPro" id="IPR001647">
    <property type="entry name" value="HTH_TetR"/>
</dbReference>
<comment type="caution">
    <text evidence="4">The sequence shown here is derived from an EMBL/GenBank/DDBJ whole genome shotgun (WGS) entry which is preliminary data.</text>
</comment>
<dbReference type="Proteomes" id="UP000625283">
    <property type="component" value="Unassembled WGS sequence"/>
</dbReference>
<sequence>MKKQERKTYRGEKNDKERTMGKLLASIGKVLSEKGYTGLTVSNIAKEANVDRKLIALYFGSLDNLVETYIKGKDYWLTPGLNVGGDLMDIPSKGTKEFLESLLLYQMDSLMKSPEMREVILWQISEKSEIMSHVFQEREKMSSLFFASADKEIGDKNIDLRAISSVLVAAIYYLVLHAERTDSTVCEIDISKPEGMNRIKEAIKQIISSVYD</sequence>
<gene>
    <name evidence="4" type="ORF">JKG61_05150</name>
</gene>
<dbReference type="Pfam" id="PF00440">
    <property type="entry name" value="TetR_N"/>
    <property type="match status" value="1"/>
</dbReference>
<name>A0ABS1R2L4_9SPHI</name>
<proteinExistence type="predicted"/>
<dbReference type="RefSeq" id="WP_202101903.1">
    <property type="nucleotide sequence ID" value="NZ_JAERTY010000002.1"/>
</dbReference>
<accession>A0ABS1R2L4</accession>
<dbReference type="EMBL" id="JAERTY010000002">
    <property type="protein sequence ID" value="MBL1408131.1"/>
    <property type="molecule type" value="Genomic_DNA"/>
</dbReference>
<evidence type="ECO:0000313" key="5">
    <source>
        <dbReference type="Proteomes" id="UP000625283"/>
    </source>
</evidence>
<dbReference type="PROSITE" id="PS50977">
    <property type="entry name" value="HTH_TETR_2"/>
    <property type="match status" value="1"/>
</dbReference>
<evidence type="ECO:0000313" key="4">
    <source>
        <dbReference type="EMBL" id="MBL1408131.1"/>
    </source>
</evidence>
<evidence type="ECO:0000259" key="3">
    <source>
        <dbReference type="PROSITE" id="PS50977"/>
    </source>
</evidence>
<evidence type="ECO:0000256" key="1">
    <source>
        <dbReference type="ARBA" id="ARBA00023125"/>
    </source>
</evidence>
<feature type="DNA-binding region" description="H-T-H motif" evidence="2">
    <location>
        <begin position="40"/>
        <end position="59"/>
    </location>
</feature>
<organism evidence="4 5">
    <name type="scientific">Sphingobacterium faecale</name>
    <dbReference type="NCBI Taxonomy" id="2803775"/>
    <lineage>
        <taxon>Bacteria</taxon>
        <taxon>Pseudomonadati</taxon>
        <taxon>Bacteroidota</taxon>
        <taxon>Sphingobacteriia</taxon>
        <taxon>Sphingobacteriales</taxon>
        <taxon>Sphingobacteriaceae</taxon>
        <taxon>Sphingobacterium</taxon>
    </lineage>
</organism>